<name>A0A8H6HJG3_9AGAR</name>
<keyword evidence="2" id="KW-1185">Reference proteome</keyword>
<gene>
    <name evidence="1" type="ORF">DFP72DRAFT_853812</name>
</gene>
<proteinExistence type="predicted"/>
<accession>A0A8H6HJG3</accession>
<dbReference type="Proteomes" id="UP000521943">
    <property type="component" value="Unassembled WGS sequence"/>
</dbReference>
<protein>
    <submittedName>
        <fullName evidence="1">Uncharacterized protein</fullName>
    </submittedName>
</protein>
<comment type="caution">
    <text evidence="1">The sequence shown here is derived from an EMBL/GenBank/DDBJ whole genome shotgun (WGS) entry which is preliminary data.</text>
</comment>
<evidence type="ECO:0000313" key="2">
    <source>
        <dbReference type="Proteomes" id="UP000521943"/>
    </source>
</evidence>
<sequence length="221" mass="24828">MPSNKPTPSHAPDLSSLKPLLRVPTHHLGEIVLQFAHTLLRDDKSHLRNLPETSKSWFHTTLPNPGTTYSQTYSPTIWQCALFGALLLLKRYYGIWGPEEGRLTYSSENAIAKVAAAMQVSLAQISGTKPDTAAWSAHFQVDLQLLRKFSHELINGFDGDTRIERKYLELFMGDVIREYESAKGKGNFSTIVRGNELGRSKYGGPTRAEVLNRVYSTPQRK</sequence>
<dbReference type="AlphaFoldDB" id="A0A8H6HJG3"/>
<organism evidence="1 2">
    <name type="scientific">Ephemerocybe angulata</name>
    <dbReference type="NCBI Taxonomy" id="980116"/>
    <lineage>
        <taxon>Eukaryota</taxon>
        <taxon>Fungi</taxon>
        <taxon>Dikarya</taxon>
        <taxon>Basidiomycota</taxon>
        <taxon>Agaricomycotina</taxon>
        <taxon>Agaricomycetes</taxon>
        <taxon>Agaricomycetidae</taxon>
        <taxon>Agaricales</taxon>
        <taxon>Agaricineae</taxon>
        <taxon>Psathyrellaceae</taxon>
        <taxon>Ephemerocybe</taxon>
    </lineage>
</organism>
<evidence type="ECO:0000313" key="1">
    <source>
        <dbReference type="EMBL" id="KAF6748164.1"/>
    </source>
</evidence>
<reference evidence="1 2" key="1">
    <citation type="submission" date="2020-07" db="EMBL/GenBank/DDBJ databases">
        <title>Comparative genomics of pyrophilous fungi reveals a link between fire events and developmental genes.</title>
        <authorList>
            <consortium name="DOE Joint Genome Institute"/>
            <person name="Steindorff A.S."/>
            <person name="Carver A."/>
            <person name="Calhoun S."/>
            <person name="Stillman K."/>
            <person name="Liu H."/>
            <person name="Lipzen A."/>
            <person name="Pangilinan J."/>
            <person name="Labutti K."/>
            <person name="Bruns T.D."/>
            <person name="Grigoriev I.V."/>
        </authorList>
    </citation>
    <scope>NUCLEOTIDE SEQUENCE [LARGE SCALE GENOMIC DNA]</scope>
    <source>
        <strain evidence="1 2">CBS 144469</strain>
    </source>
</reference>
<dbReference type="EMBL" id="JACGCI010000074">
    <property type="protein sequence ID" value="KAF6748164.1"/>
    <property type="molecule type" value="Genomic_DNA"/>
</dbReference>